<dbReference type="EMBL" id="AJWK01006101">
    <property type="status" value="NOT_ANNOTATED_CDS"/>
    <property type="molecule type" value="Genomic_DNA"/>
</dbReference>
<evidence type="ECO:0000256" key="2">
    <source>
        <dbReference type="ARBA" id="ARBA00008766"/>
    </source>
</evidence>
<evidence type="ECO:0000313" key="11">
    <source>
        <dbReference type="EnsemblMetazoa" id="LLOJ001814-PA"/>
    </source>
</evidence>
<dbReference type="AlphaFoldDB" id="A0A1B0CC34"/>
<dbReference type="PANTHER" id="PTHR43763">
    <property type="entry name" value="XAA-PRO AMINOPEPTIDASE 1"/>
    <property type="match status" value="1"/>
</dbReference>
<dbReference type="InterPro" id="IPR036005">
    <property type="entry name" value="Creatinase/aminopeptidase-like"/>
</dbReference>
<comment type="cofactor">
    <cofactor evidence="1">
        <name>Mn(2+)</name>
        <dbReference type="ChEBI" id="CHEBI:29035"/>
    </cofactor>
</comment>
<dbReference type="VEuPathDB" id="VectorBase:LLONM1_009193"/>
<dbReference type="Pfam" id="PF01321">
    <property type="entry name" value="Creatinase_N"/>
    <property type="match status" value="1"/>
</dbReference>
<evidence type="ECO:0000256" key="4">
    <source>
        <dbReference type="ARBA" id="ARBA00022801"/>
    </source>
</evidence>
<dbReference type="CDD" id="cd01085">
    <property type="entry name" value="APP"/>
    <property type="match status" value="1"/>
</dbReference>
<evidence type="ECO:0000256" key="6">
    <source>
        <dbReference type="SAM" id="Coils"/>
    </source>
</evidence>
<dbReference type="GO" id="GO:0005737">
    <property type="term" value="C:cytoplasm"/>
    <property type="evidence" value="ECO:0007669"/>
    <property type="project" value="UniProtKB-ARBA"/>
</dbReference>
<name>A0A1B0CC34_LUTLO</name>
<dbReference type="InterPro" id="IPR029149">
    <property type="entry name" value="Creatin/AminoP/Spt16_N"/>
</dbReference>
<dbReference type="Pfam" id="PF03999">
    <property type="entry name" value="MAP65_ASE1"/>
    <property type="match status" value="1"/>
</dbReference>
<evidence type="ECO:0008006" key="13">
    <source>
        <dbReference type="Google" id="ProtNLM"/>
    </source>
</evidence>
<dbReference type="SUPFAM" id="SSF55920">
    <property type="entry name" value="Creatinase/aminopeptidase"/>
    <property type="match status" value="1"/>
</dbReference>
<feature type="domain" description="Creatinase N-terminal" evidence="9">
    <location>
        <begin position="686"/>
        <end position="806"/>
    </location>
</feature>
<evidence type="ECO:0000256" key="7">
    <source>
        <dbReference type="SAM" id="MobiDB-lite"/>
    </source>
</evidence>
<keyword evidence="12" id="KW-1185">Reference proteome</keyword>
<keyword evidence="6" id="KW-0175">Coiled coil</keyword>
<feature type="region of interest" description="Disordered" evidence="7">
    <location>
        <begin position="547"/>
        <end position="582"/>
    </location>
</feature>
<organism evidence="11 12">
    <name type="scientific">Lutzomyia longipalpis</name>
    <name type="common">Sand fly</name>
    <dbReference type="NCBI Taxonomy" id="7200"/>
    <lineage>
        <taxon>Eukaryota</taxon>
        <taxon>Metazoa</taxon>
        <taxon>Ecdysozoa</taxon>
        <taxon>Arthropoda</taxon>
        <taxon>Hexapoda</taxon>
        <taxon>Insecta</taxon>
        <taxon>Pterygota</taxon>
        <taxon>Neoptera</taxon>
        <taxon>Endopterygota</taxon>
        <taxon>Diptera</taxon>
        <taxon>Nematocera</taxon>
        <taxon>Psychodoidea</taxon>
        <taxon>Psychodidae</taxon>
        <taxon>Lutzomyia</taxon>
        <taxon>Lutzomyia</taxon>
    </lineage>
</organism>
<proteinExistence type="inferred from homology"/>
<dbReference type="VEuPathDB" id="VectorBase:LLOJ001814"/>
<dbReference type="Gene3D" id="1.20.58.1520">
    <property type="match status" value="1"/>
</dbReference>
<dbReference type="InterPro" id="IPR032416">
    <property type="entry name" value="Peptidase_M24_C"/>
</dbReference>
<dbReference type="InterPro" id="IPR000587">
    <property type="entry name" value="Creatinase_N"/>
</dbReference>
<feature type="compositionally biased region" description="Basic residues" evidence="7">
    <location>
        <begin position="548"/>
        <end position="566"/>
    </location>
</feature>
<feature type="domain" description="Peptidase M24 C-terminal" evidence="10">
    <location>
        <begin position="1208"/>
        <end position="1265"/>
    </location>
</feature>
<evidence type="ECO:0000259" key="9">
    <source>
        <dbReference type="Pfam" id="PF01321"/>
    </source>
</evidence>
<evidence type="ECO:0000259" key="8">
    <source>
        <dbReference type="Pfam" id="PF00557"/>
    </source>
</evidence>
<dbReference type="InterPro" id="IPR000994">
    <property type="entry name" value="Pept_M24"/>
</dbReference>
<dbReference type="GO" id="GO:0046872">
    <property type="term" value="F:metal ion binding"/>
    <property type="evidence" value="ECO:0007669"/>
    <property type="project" value="UniProtKB-KW"/>
</dbReference>
<comment type="similarity">
    <text evidence="2">Belongs to the peptidase M24B family.</text>
</comment>
<dbReference type="FunFam" id="3.90.230.10:FF:000007">
    <property type="entry name" value="Xaa-Pro aminopeptidase P"/>
    <property type="match status" value="1"/>
</dbReference>
<feature type="region of interest" description="Disordered" evidence="7">
    <location>
        <begin position="488"/>
        <end position="508"/>
    </location>
</feature>
<dbReference type="Proteomes" id="UP000092461">
    <property type="component" value="Unassembled WGS sequence"/>
</dbReference>
<evidence type="ECO:0000256" key="5">
    <source>
        <dbReference type="ARBA" id="ARBA00023211"/>
    </source>
</evidence>
<evidence type="ECO:0000256" key="3">
    <source>
        <dbReference type="ARBA" id="ARBA00022723"/>
    </source>
</evidence>
<dbReference type="EnsemblMetazoa" id="LLOJ001814-RA">
    <property type="protein sequence ID" value="LLOJ001814-PA"/>
    <property type="gene ID" value="LLOJ001814"/>
</dbReference>
<dbReference type="Pfam" id="PF00557">
    <property type="entry name" value="Peptidase_M24"/>
    <property type="match status" value="1"/>
</dbReference>
<dbReference type="InterPro" id="IPR033740">
    <property type="entry name" value="Pept_M24B"/>
</dbReference>
<dbReference type="Gene3D" id="3.90.230.10">
    <property type="entry name" value="Creatinase/methionine aminopeptidase superfamily"/>
    <property type="match status" value="1"/>
</dbReference>
<feature type="coiled-coil region" evidence="6">
    <location>
        <begin position="104"/>
        <end position="149"/>
    </location>
</feature>
<dbReference type="SUPFAM" id="SSF53092">
    <property type="entry name" value="Creatinase/prolidase N-terminal domain"/>
    <property type="match status" value="1"/>
</dbReference>
<keyword evidence="4" id="KW-0378">Hydrolase</keyword>
<keyword evidence="3" id="KW-0479">Metal-binding</keyword>
<evidence type="ECO:0000313" key="12">
    <source>
        <dbReference type="Proteomes" id="UP000092461"/>
    </source>
</evidence>
<accession>A0A1B0CC34</accession>
<dbReference type="Pfam" id="PF16189">
    <property type="entry name" value="Creatinase_N_2"/>
    <property type="match status" value="1"/>
</dbReference>
<evidence type="ECO:0000256" key="1">
    <source>
        <dbReference type="ARBA" id="ARBA00001936"/>
    </source>
</evidence>
<sequence length="1265" mass="144586">MDNYCQVQEQVEAEIAKITHESLSSLKSLWDETFEKEICEENVRIMVDHVRAFYDEIIEETKSRKAVILSDIQKLHEEASTIRRLLHVDFELSPKKGLPLHNLRAHLDESLKALRGQLKRRKEEITELLVEQESLCQELGEECRDLVEDPLPTAEDLEEFRRHLGTLKGIKQERIAQVLQLRKEIKLNLMTLEITLTSESDLALLTGHKLPIKKNNLRQLQEMKEEFDGLCRDLSSHIETMQKKLVILWDYLEVDDEVRQYFSKFTEICQTTHDKLRAELDRCETMKKQNIKKIVDKIREEIVHWWDKTLKSDLEISRFSNFTSELYTEDLLSLHEIELERLKIFYANNERIFDLIEERRLLWEQMLALEKSASNPNRFNNRGGQLLREEKERKKVASKLPKIEAQLVELVQKYEATEGKKFMMRGQFVEDVIANDHEKRKQEKEKVMSARKMVKGTTPLMGNSRLLTPMPNRTNATGYLSTVIRQKAKTTGAKPAPSVKRKMGPHPEESLAKRSILKDLASPNVFVKPRTVKKVTKPPKIVATMHMAGKRRSSGRHRRLSGRNRSRGSIPKIREPSTDSDSTSYEFFETYLDGRSPCRSSMMLKPPVENDKLNPDTPHCSKLPPTRTPASASWWELADKTTSHSWGVVDTCEYPSVLLNQMMATTKKLAALRGLMKKIPSTGEAIDAYIIPTDDAHQSEYICDHDNRRSYICGFDGSSGTAVVTTTDAYLWTDGRYYDQATKQLDSHWTLMKDGLPTTPSIGAFLAKSLTKGSKVGVDPKLISFRTWAPMKNELEAADCDLVPVRENLIDIIWTDQPPQTSNTTIVHDIKFTGETVNKKLESIRSSLKEKNVEVLIVTALDEIAWCLNLRGSDIPYNPVFFAYLIVTLDKVFLFIDKNKLPEDFAVHESANDVKIEIKPYDNIEAFIGELLGQTTGKFWISPASSFCLNHLISEKRRVQEITPINILKAIKNPVEVEGMKMSHIRDGVALCQYFAWLSDAVAKEEAVDEISGATKLESFRAKQDHYMGLSFTTISSSGPNGAVIHYRPTEETNRPITTKEIYLCDSGAQYKDGTTDVTRTWHFGTPTEYHKDCFTRVLKGQITIATAIFPRKVKGQMLDSLARKALWDVGLDYKHGTGHGIGHFLNVHEGPMQIGMRVIPDDPGLQENMFVSNEPGYYESDNFGIRIEDIVQIVKANIARDFDGRGALSFETITMCPIQTKMINAAIKHLNDYHKRVFETLGPLLKKINDDFTYNWLKNETQPI</sequence>
<evidence type="ECO:0000259" key="10">
    <source>
        <dbReference type="Pfam" id="PF16188"/>
    </source>
</evidence>
<dbReference type="Pfam" id="PF16188">
    <property type="entry name" value="Peptidase_M24_C"/>
    <property type="match status" value="1"/>
</dbReference>
<protein>
    <recommendedName>
        <fullName evidence="13">Xaa-pro aminopeptidase</fullName>
    </recommendedName>
</protein>
<reference evidence="11" key="1">
    <citation type="submission" date="2020-05" db="UniProtKB">
        <authorList>
            <consortium name="EnsemblMetazoa"/>
        </authorList>
    </citation>
    <scope>IDENTIFICATION</scope>
    <source>
        <strain evidence="11">Jacobina</strain>
    </source>
</reference>
<keyword evidence="5" id="KW-0464">Manganese</keyword>
<feature type="domain" description="Peptidase M24" evidence="8">
    <location>
        <begin position="979"/>
        <end position="1194"/>
    </location>
</feature>
<dbReference type="GO" id="GO:0070006">
    <property type="term" value="F:metalloaminopeptidase activity"/>
    <property type="evidence" value="ECO:0007669"/>
    <property type="project" value="InterPro"/>
</dbReference>
<dbReference type="VEuPathDB" id="VectorBase:LLONM1_008878"/>
<dbReference type="PANTHER" id="PTHR43763:SF20">
    <property type="entry name" value="XAA-PRO AMINOPEPTIDASE APEPP"/>
    <property type="match status" value="1"/>
</dbReference>
<dbReference type="FunFam" id="3.40.350.10:FF:000001">
    <property type="entry name" value="Putative xaa-Pro aminopeptidase 1"/>
    <property type="match status" value="1"/>
</dbReference>
<dbReference type="Gene3D" id="3.40.350.10">
    <property type="entry name" value="Creatinase/prolidase N-terminal domain"/>
    <property type="match status" value="2"/>
</dbReference>
<dbReference type="InterPro" id="IPR050422">
    <property type="entry name" value="X-Pro_aminopeptidase_P"/>
</dbReference>